<reference evidence="3 4" key="1">
    <citation type="submission" date="2016-12" db="EMBL/GenBank/DDBJ databases">
        <authorList>
            <person name="Song W.-J."/>
            <person name="Kurnit D.M."/>
        </authorList>
    </citation>
    <scope>NUCLEOTIDE SEQUENCE [LARGE SCALE GENOMIC DNA]</scope>
    <source>
        <strain evidence="3 4">DSM 18488</strain>
    </source>
</reference>
<dbReference type="Pfam" id="PF05048">
    <property type="entry name" value="NosD"/>
    <property type="match status" value="1"/>
</dbReference>
<dbReference type="SUPFAM" id="SSF51126">
    <property type="entry name" value="Pectin lyase-like"/>
    <property type="match status" value="1"/>
</dbReference>
<sequence>MSGDYSRYRFGPKNNYVGVKMQQGRVQLDADWNEWADAIDRRNRAETVDTFGIAGSPGIGCVAVVSPLTPDGFLIEVSGGSFTIGEGRMYVDGLLAENFGDPDGAQAFDPVLAEEYGEDPIAYDQQPYHPDPALLPDGGPHLAYLEVWQREVTHLQRPDLVEQAISVDTTTRTQIVWQVRLLENISTGITCTSPDTDLEAAWDDLTSPSAGRLSSRDVEFTGGDDPCQLPPSGGYRGMENQLYRVEIHDGGDLGSATFKWSRDNASVAVSVTEVISASELKLASLGRDAVLRFNSGDWVEIVDDWRELSGDDADPMRRFGEMRKITVNDAKQTITFSPALPANLVPTDIGDDTLEKRHLRAIRWDQKGEVRDAEDNLLVDLDGAGSQGVIPVPAAGVWVHLENGVQIAFSRDPDGGEFRCNDFWNIAARASDSSLEKLTTAPPQGIHRHYARLALVTFPGDETDCREHWPPDFSGGCCDIVVNPGENIQDAIDALAETGGCVCLRTGVHEIAAPLEIYTSDIRFHGESPGAIVRDSSGLDYMLEIGCADQVVTRVEVESIRFETTVAAEESFLLYLHDCSEVLVTGCGLAVVGQQLSGHVGILMQDVADVVVRDNHMRNMFVGIWVFDFSDRLLIERNSISGMVYRLLDSTDSNLTFSFGLYGVRIDSDMDASCQIDSNRFHDFQIGVWLRGGARYSQVVNNEIRRTGEIVGLPVPTDTTALRVYLDDSVYAIMVDVEQCRVADNFIELPGALWGGIRAGADHTVVVDNVLHSASKPSPAAALPAGIYCLGPLAKNDGTGDYSRIDGNRLIGPSVGIVISRVNHVTVENNRIDGMGSGWFGVRVDDCNETRVCRNTIEEVYFGILHSTGEDNHVCGNSVQQCGMGITSLQEDLLKVSDNRISQCLMSGILLEIFASANLSNNLVSCCGYSGFTSLGITVFAEHLFAESDAMVRIEGNEILDTGIDPLTNTGRDMPAISIGVACPVCQINHNRTGYTSNGFEAQREHRALLLIGPMGFHYDLEKLAIELMFGSAVVTDNHFRGPGRSCLVEFRYWAINEWIEFCFEKVTFNNNVCDHLQTEPLEDGATIRLWGRNLIAMGNYVKAGYNVNSMSLGNRHRVALMGNITTGDFIRVGTTTPAPLTDFNIRS</sequence>
<evidence type="ECO:0000259" key="2">
    <source>
        <dbReference type="Pfam" id="PF05048"/>
    </source>
</evidence>
<dbReference type="InterPro" id="IPR011050">
    <property type="entry name" value="Pectin_lyase_fold/virulence"/>
</dbReference>
<dbReference type="OrthoDB" id="134981at2"/>
<keyword evidence="4" id="KW-1185">Reference proteome</keyword>
<name>A0A1M7XYP6_9BACT</name>
<organism evidence="3 4">
    <name type="scientific">Desulfopila aestuarii DSM 18488</name>
    <dbReference type="NCBI Taxonomy" id="1121416"/>
    <lineage>
        <taxon>Bacteria</taxon>
        <taxon>Pseudomonadati</taxon>
        <taxon>Thermodesulfobacteriota</taxon>
        <taxon>Desulfobulbia</taxon>
        <taxon>Desulfobulbales</taxon>
        <taxon>Desulfocapsaceae</taxon>
        <taxon>Desulfopila</taxon>
    </lineage>
</organism>
<protein>
    <submittedName>
        <fullName evidence="3">Right handed beta helix region</fullName>
    </submittedName>
</protein>
<dbReference type="EMBL" id="FRFE01000002">
    <property type="protein sequence ID" value="SHO44151.1"/>
    <property type="molecule type" value="Genomic_DNA"/>
</dbReference>
<dbReference type="Proteomes" id="UP000184603">
    <property type="component" value="Unassembled WGS sequence"/>
</dbReference>
<feature type="region of interest" description="Disordered" evidence="1">
    <location>
        <begin position="213"/>
        <end position="232"/>
    </location>
</feature>
<dbReference type="Gene3D" id="2.160.20.10">
    <property type="entry name" value="Single-stranded right-handed beta-helix, Pectin lyase-like"/>
    <property type="match status" value="2"/>
</dbReference>
<dbReference type="AlphaFoldDB" id="A0A1M7XYP6"/>
<gene>
    <name evidence="3" type="ORF">SAMN02745220_00672</name>
</gene>
<dbReference type="STRING" id="1121416.SAMN02745220_00672"/>
<dbReference type="InterPro" id="IPR007742">
    <property type="entry name" value="NosD_dom"/>
</dbReference>
<dbReference type="Pfam" id="PF20129">
    <property type="entry name" value="DUF6519"/>
    <property type="match status" value="2"/>
</dbReference>
<dbReference type="InterPro" id="IPR045392">
    <property type="entry name" value="DUF6519"/>
</dbReference>
<dbReference type="RefSeq" id="WP_073612026.1">
    <property type="nucleotide sequence ID" value="NZ_FRFE01000002.1"/>
</dbReference>
<proteinExistence type="predicted"/>
<feature type="domain" description="Periplasmic copper-binding protein NosD beta helix" evidence="2">
    <location>
        <begin position="805"/>
        <end position="931"/>
    </location>
</feature>
<dbReference type="InterPro" id="IPR012334">
    <property type="entry name" value="Pectin_lyas_fold"/>
</dbReference>
<accession>A0A1M7XYP6</accession>
<evidence type="ECO:0000313" key="3">
    <source>
        <dbReference type="EMBL" id="SHO44151.1"/>
    </source>
</evidence>
<dbReference type="InterPro" id="IPR006626">
    <property type="entry name" value="PbH1"/>
</dbReference>
<evidence type="ECO:0000256" key="1">
    <source>
        <dbReference type="SAM" id="MobiDB-lite"/>
    </source>
</evidence>
<evidence type="ECO:0000313" key="4">
    <source>
        <dbReference type="Proteomes" id="UP000184603"/>
    </source>
</evidence>
<dbReference type="SMART" id="SM00710">
    <property type="entry name" value="PbH1"/>
    <property type="match status" value="7"/>
</dbReference>